<dbReference type="EMBL" id="AZRM01000011">
    <property type="protein sequence ID" value="PNS01740.1"/>
    <property type="molecule type" value="Genomic_DNA"/>
</dbReference>
<evidence type="ECO:0000313" key="2">
    <source>
        <dbReference type="Proteomes" id="UP000236199"/>
    </source>
</evidence>
<accession>A0A2K1PG27</accession>
<dbReference type="AlphaFoldDB" id="A0A2K1PG27"/>
<comment type="caution">
    <text evidence="1">The sequence shown here is derived from an EMBL/GenBank/DDBJ whole genome shotgun (WGS) entry which is preliminary data.</text>
</comment>
<name>A0A2K1PG27_9BACT</name>
<reference evidence="1 2" key="1">
    <citation type="submission" date="2013-12" db="EMBL/GenBank/DDBJ databases">
        <title>Comparative genomics of Petrotoga isolates.</title>
        <authorList>
            <person name="Nesbo C.L."/>
            <person name="Charchuk R."/>
            <person name="Chow K."/>
        </authorList>
    </citation>
    <scope>NUCLEOTIDE SEQUENCE [LARGE SCALE GENOMIC DNA]</scope>
    <source>
        <strain evidence="1 2">DSM 10691</strain>
    </source>
</reference>
<dbReference type="Proteomes" id="UP000236199">
    <property type="component" value="Unassembled WGS sequence"/>
</dbReference>
<sequence length="43" mass="5179">MQKMFLNDFDLDLGFLRGTPLTFGANKRRNLLLKRLQVERRKK</sequence>
<organism evidence="1 2">
    <name type="scientific">Petrotoga miotherma DSM 10691</name>
    <dbReference type="NCBI Taxonomy" id="1434326"/>
    <lineage>
        <taxon>Bacteria</taxon>
        <taxon>Thermotogati</taxon>
        <taxon>Thermotogota</taxon>
        <taxon>Thermotogae</taxon>
        <taxon>Petrotogales</taxon>
        <taxon>Petrotogaceae</taxon>
        <taxon>Petrotoga</taxon>
    </lineage>
</organism>
<gene>
    <name evidence="1" type="ORF">X928_02430</name>
</gene>
<proteinExistence type="predicted"/>
<keyword evidence="2" id="KW-1185">Reference proteome</keyword>
<protein>
    <submittedName>
        <fullName evidence="1">Uncharacterized protein</fullName>
    </submittedName>
</protein>
<evidence type="ECO:0000313" key="1">
    <source>
        <dbReference type="EMBL" id="PNS01740.1"/>
    </source>
</evidence>